<keyword evidence="8 17" id="KW-0133">Cell shape</keyword>
<dbReference type="GO" id="GO:0005886">
    <property type="term" value="C:plasma membrane"/>
    <property type="evidence" value="ECO:0007669"/>
    <property type="project" value="UniProtKB-SubCell"/>
</dbReference>
<comment type="caution">
    <text evidence="18">The sequence shown here is derived from an EMBL/GenBank/DDBJ whole genome shotgun (WGS) entry which is preliminary data.</text>
</comment>
<gene>
    <name evidence="17" type="primary">uppP</name>
    <name evidence="18" type="ORF">H171_0066</name>
</gene>
<evidence type="ECO:0000256" key="14">
    <source>
        <dbReference type="ARBA" id="ARBA00032707"/>
    </source>
</evidence>
<dbReference type="GO" id="GO:0046677">
    <property type="term" value="P:response to antibiotic"/>
    <property type="evidence" value="ECO:0007669"/>
    <property type="project" value="UniProtKB-UniRule"/>
</dbReference>
<protein>
    <recommendedName>
        <fullName evidence="4 17">Undecaprenyl-diphosphatase</fullName>
        <ecNumber evidence="3 17">3.6.1.27</ecNumber>
    </recommendedName>
    <alternativeName>
        <fullName evidence="15 17">Bacitracin resistance protein</fullName>
    </alternativeName>
    <alternativeName>
        <fullName evidence="14 17">Undecaprenyl pyrophosphate phosphatase</fullName>
    </alternativeName>
</protein>
<evidence type="ECO:0000256" key="6">
    <source>
        <dbReference type="ARBA" id="ARBA00022692"/>
    </source>
</evidence>
<dbReference type="NCBIfam" id="NF001391">
    <property type="entry name" value="PRK00281.1-5"/>
    <property type="match status" value="1"/>
</dbReference>
<dbReference type="GO" id="GO:0050380">
    <property type="term" value="F:undecaprenyl-diphosphatase activity"/>
    <property type="evidence" value="ECO:0007669"/>
    <property type="project" value="UniProtKB-UniRule"/>
</dbReference>
<keyword evidence="6 17" id="KW-0812">Transmembrane</keyword>
<dbReference type="HAMAP" id="MF_01006">
    <property type="entry name" value="Undec_diphosphatase"/>
    <property type="match status" value="1"/>
</dbReference>
<evidence type="ECO:0000256" key="4">
    <source>
        <dbReference type="ARBA" id="ARBA00021581"/>
    </source>
</evidence>
<dbReference type="EMBL" id="PGET01000001">
    <property type="protein sequence ID" value="PJJ26630.1"/>
    <property type="molecule type" value="Genomic_DNA"/>
</dbReference>
<dbReference type="Pfam" id="PF02673">
    <property type="entry name" value="BacA"/>
    <property type="match status" value="1"/>
</dbReference>
<keyword evidence="11 17" id="KW-0472">Membrane</keyword>
<evidence type="ECO:0000313" key="18">
    <source>
        <dbReference type="EMBL" id="PJJ26630.1"/>
    </source>
</evidence>
<keyword evidence="10 17" id="KW-1133">Transmembrane helix</keyword>
<feature type="transmembrane region" description="Helical" evidence="17">
    <location>
        <begin position="191"/>
        <end position="210"/>
    </location>
</feature>
<dbReference type="EC" id="3.6.1.27" evidence="3 17"/>
<feature type="transmembrane region" description="Helical" evidence="17">
    <location>
        <begin position="154"/>
        <end position="171"/>
    </location>
</feature>
<evidence type="ECO:0000256" key="2">
    <source>
        <dbReference type="ARBA" id="ARBA00010621"/>
    </source>
</evidence>
<dbReference type="NCBIfam" id="TIGR00753">
    <property type="entry name" value="undec_PP_bacA"/>
    <property type="match status" value="1"/>
</dbReference>
<accession>A0A2M8YZL7</accession>
<comment type="function">
    <text evidence="17">Catalyzes the dephosphorylation of undecaprenyl diphosphate (UPP). Confers resistance to bacitracin.</text>
</comment>
<dbReference type="PANTHER" id="PTHR30622:SF3">
    <property type="entry name" value="UNDECAPRENYL-DIPHOSPHATASE"/>
    <property type="match status" value="1"/>
</dbReference>
<dbReference type="RefSeq" id="WP_100303369.1">
    <property type="nucleotide sequence ID" value="NZ_PGET01000001.1"/>
</dbReference>
<dbReference type="InterPro" id="IPR003824">
    <property type="entry name" value="UppP"/>
</dbReference>
<evidence type="ECO:0000256" key="1">
    <source>
        <dbReference type="ARBA" id="ARBA00004651"/>
    </source>
</evidence>
<name>A0A2M8YZL7_9FIRM</name>
<comment type="similarity">
    <text evidence="2 17">Belongs to the UppP family.</text>
</comment>
<feature type="transmembrane region" description="Helical" evidence="17">
    <location>
        <begin position="222"/>
        <end position="244"/>
    </location>
</feature>
<comment type="catalytic activity">
    <reaction evidence="16 17">
        <text>di-trans,octa-cis-undecaprenyl diphosphate + H2O = di-trans,octa-cis-undecaprenyl phosphate + phosphate + H(+)</text>
        <dbReference type="Rhea" id="RHEA:28094"/>
        <dbReference type="ChEBI" id="CHEBI:15377"/>
        <dbReference type="ChEBI" id="CHEBI:15378"/>
        <dbReference type="ChEBI" id="CHEBI:43474"/>
        <dbReference type="ChEBI" id="CHEBI:58405"/>
        <dbReference type="ChEBI" id="CHEBI:60392"/>
        <dbReference type="EC" id="3.6.1.27"/>
    </reaction>
</comment>
<dbReference type="GO" id="GO:0008360">
    <property type="term" value="P:regulation of cell shape"/>
    <property type="evidence" value="ECO:0007669"/>
    <property type="project" value="UniProtKB-KW"/>
</dbReference>
<keyword evidence="5 17" id="KW-1003">Cell membrane</keyword>
<sequence length="277" mass="30802">MNIIEILKVIVLGIVEGFTEWLPISSTGHMILVDEIIHLNQPSAFKNMFLVVIQLGAILAVLVLYFDKLNPFSARKKPAQKQATLVLWSKIILACIPAAVIGFLVDDILDEYLMNGYVVAATLILYGVLFIIIENRNQYRSFEVQKVGDISYQTALWIGLFQLLALIPGTSRSGATILGAMILGCSRAASAEFSFFLGIPVMFGASFLKVVKYGLNFTGSQIFYLILGMVVAFVVSVYSIKFLMGYIRQHDFKFFGYYRIVLGAVVLLYFTITAFLG</sequence>
<evidence type="ECO:0000256" key="16">
    <source>
        <dbReference type="ARBA" id="ARBA00047594"/>
    </source>
</evidence>
<keyword evidence="7 17" id="KW-0378">Hydrolase</keyword>
<comment type="miscellaneous">
    <text evidence="17">Bacitracin is thought to be involved in the inhibition of peptidoglycan synthesis by sequestering undecaprenyl diphosphate, thereby reducing the pool of lipid carrier available.</text>
</comment>
<dbReference type="GO" id="GO:0009252">
    <property type="term" value="P:peptidoglycan biosynthetic process"/>
    <property type="evidence" value="ECO:0007669"/>
    <property type="project" value="UniProtKB-KW"/>
</dbReference>
<evidence type="ECO:0000256" key="12">
    <source>
        <dbReference type="ARBA" id="ARBA00023251"/>
    </source>
</evidence>
<dbReference type="OrthoDB" id="9808289at2"/>
<evidence type="ECO:0000256" key="8">
    <source>
        <dbReference type="ARBA" id="ARBA00022960"/>
    </source>
</evidence>
<dbReference type="NCBIfam" id="NF001390">
    <property type="entry name" value="PRK00281.1-4"/>
    <property type="match status" value="1"/>
</dbReference>
<evidence type="ECO:0000256" key="15">
    <source>
        <dbReference type="ARBA" id="ARBA00032932"/>
    </source>
</evidence>
<keyword evidence="13 17" id="KW-0961">Cell wall biogenesis/degradation</keyword>
<organism evidence="18 19">
    <name type="scientific">[Clostridium] celerecrescens 18A</name>
    <dbReference type="NCBI Taxonomy" id="1286362"/>
    <lineage>
        <taxon>Bacteria</taxon>
        <taxon>Bacillati</taxon>
        <taxon>Bacillota</taxon>
        <taxon>Clostridia</taxon>
        <taxon>Lachnospirales</taxon>
        <taxon>Lachnospiraceae</taxon>
        <taxon>Lacrimispora</taxon>
    </lineage>
</organism>
<feature type="transmembrane region" description="Helical" evidence="17">
    <location>
        <begin position="87"/>
        <end position="105"/>
    </location>
</feature>
<reference evidence="18 19" key="1">
    <citation type="submission" date="2017-11" db="EMBL/GenBank/DDBJ databases">
        <title>Understudied soil microbes with underappreciated capabilities: Untangling the Clostridium saccharolyticum group.</title>
        <authorList>
            <person name="Leschine S."/>
        </authorList>
    </citation>
    <scope>NUCLEOTIDE SEQUENCE [LARGE SCALE GENOMIC DNA]</scope>
    <source>
        <strain evidence="18 19">18A</strain>
    </source>
</reference>
<dbReference type="AlphaFoldDB" id="A0A2M8YZL7"/>
<evidence type="ECO:0000313" key="19">
    <source>
        <dbReference type="Proteomes" id="UP000231092"/>
    </source>
</evidence>
<evidence type="ECO:0000256" key="3">
    <source>
        <dbReference type="ARBA" id="ARBA00012374"/>
    </source>
</evidence>
<dbReference type="Proteomes" id="UP000231092">
    <property type="component" value="Unassembled WGS sequence"/>
</dbReference>
<dbReference type="PANTHER" id="PTHR30622">
    <property type="entry name" value="UNDECAPRENYL-DIPHOSPHATASE"/>
    <property type="match status" value="1"/>
</dbReference>
<proteinExistence type="inferred from homology"/>
<keyword evidence="9 17" id="KW-0573">Peptidoglycan synthesis</keyword>
<dbReference type="NCBIfam" id="NF001389">
    <property type="entry name" value="PRK00281.1-2"/>
    <property type="match status" value="1"/>
</dbReference>
<feature type="transmembrane region" description="Helical" evidence="17">
    <location>
        <begin position="48"/>
        <end position="66"/>
    </location>
</feature>
<evidence type="ECO:0000256" key="13">
    <source>
        <dbReference type="ARBA" id="ARBA00023316"/>
    </source>
</evidence>
<evidence type="ECO:0000256" key="9">
    <source>
        <dbReference type="ARBA" id="ARBA00022984"/>
    </source>
</evidence>
<dbReference type="GO" id="GO:0071555">
    <property type="term" value="P:cell wall organization"/>
    <property type="evidence" value="ECO:0007669"/>
    <property type="project" value="UniProtKB-KW"/>
</dbReference>
<feature type="transmembrane region" description="Helical" evidence="17">
    <location>
        <begin position="256"/>
        <end position="276"/>
    </location>
</feature>
<comment type="subcellular location">
    <subcellularLocation>
        <location evidence="1 17">Cell membrane</location>
        <topology evidence="1 17">Multi-pass membrane protein</topology>
    </subcellularLocation>
</comment>
<keyword evidence="12 17" id="KW-0046">Antibiotic resistance</keyword>
<evidence type="ECO:0000256" key="5">
    <source>
        <dbReference type="ARBA" id="ARBA00022475"/>
    </source>
</evidence>
<feature type="transmembrane region" description="Helical" evidence="17">
    <location>
        <begin position="117"/>
        <end position="133"/>
    </location>
</feature>
<evidence type="ECO:0000256" key="17">
    <source>
        <dbReference type="HAMAP-Rule" id="MF_01006"/>
    </source>
</evidence>
<evidence type="ECO:0000256" key="11">
    <source>
        <dbReference type="ARBA" id="ARBA00023136"/>
    </source>
</evidence>
<evidence type="ECO:0000256" key="10">
    <source>
        <dbReference type="ARBA" id="ARBA00022989"/>
    </source>
</evidence>
<evidence type="ECO:0000256" key="7">
    <source>
        <dbReference type="ARBA" id="ARBA00022801"/>
    </source>
</evidence>